<comment type="subunit">
    <text evidence="6">V-ATPase is a heteromultimeric enzyme composed of a peripheral catalytic V1 complex (components A to H) attached to an integral membrane V0 proton pore complex.</text>
</comment>
<dbReference type="AlphaFoldDB" id="A0A835D8A4"/>
<organism evidence="8 9">
    <name type="scientific">Tetracentron sinense</name>
    <name type="common">Spur-leaf</name>
    <dbReference type="NCBI Taxonomy" id="13715"/>
    <lineage>
        <taxon>Eukaryota</taxon>
        <taxon>Viridiplantae</taxon>
        <taxon>Streptophyta</taxon>
        <taxon>Embryophyta</taxon>
        <taxon>Tracheophyta</taxon>
        <taxon>Spermatophyta</taxon>
        <taxon>Magnoliopsida</taxon>
        <taxon>Trochodendrales</taxon>
        <taxon>Trochodendraceae</taxon>
        <taxon>Tetracentron</taxon>
    </lineage>
</organism>
<accession>A0A835D8A4</accession>
<evidence type="ECO:0000256" key="6">
    <source>
        <dbReference type="RuleBase" id="RU364010"/>
    </source>
</evidence>
<sequence>MAAQQNRSMKPYNRKEKPVCTNCGITGHTIDKCYKLHGYPPRYKFTKRPSSSVHYVAQSLEEITDTPMPQLPITAEQCDQLLALLRPRADSHHASTNQVGLMPTTQDHLFSKMSELCEALMETRYRVVSFPVQNSASSLWSMEPFISKHSFDTPLYRDRVAEYNNVRSQLNAINRKQSRSLGVRDLSNLMKPEDIITSEHLVTLLAVVPKYSQKDWLSSYETLNTYVVPRSSKKLLEDNEYALFAVTLFGRVADNFKTSARERGYQVSFDLSSSCLLFTIGVGIIIMMQVRDFEYSPEAQESRKQELERLMQDQETLRSSVLQWCYTSYGEVYFMFAAIIVLQHKLSSMISKMPQYIYFEVFSSWMHFCAVLVFAESILRYGLPPSFLVAVLAPSVKSEKKVCSILEGLCDSANRKFMSFRSFTFHYYVNSVYNCIDWICLVIPWEPFMIQHMLKTRVQEKAAQEISKHTQITYWKSEDEVGGMAHLGGDADAHPYVSFSVIVCSNPRLDDYF</sequence>
<gene>
    <name evidence="8" type="ORF">HHK36_025251</name>
</gene>
<comment type="function">
    <text evidence="6">Subunit of the V1 complex of vacuolar(H+)-ATPase (V-ATPase), a multisubunit enzyme composed of a peripheral complex (V1) that hydrolyzes ATP and a membrane integral complex (V0) that translocates protons. V-ATPase is responsible for acidifying and maintaining the pH of intracellular compartments and in some cell types, is targeted to the plasma membrane, where it is responsible for acidifying the extracellular environment. Subunit C is necessary for the assembly of the catalytic sector of the enzyme and is likely to have a specific function in its catalytic activity.</text>
</comment>
<evidence type="ECO:0000313" key="8">
    <source>
        <dbReference type="EMBL" id="KAF8390724.1"/>
    </source>
</evidence>
<comment type="caution">
    <text evidence="8">The sequence shown here is derived from an EMBL/GenBank/DDBJ whole genome shotgun (WGS) entry which is preliminary data.</text>
</comment>
<dbReference type="Proteomes" id="UP000655225">
    <property type="component" value="Unassembled WGS sequence"/>
</dbReference>
<dbReference type="GO" id="GO:0000221">
    <property type="term" value="C:vacuolar proton-transporting V-type ATPase, V1 domain"/>
    <property type="evidence" value="ECO:0007669"/>
    <property type="project" value="TreeGrafter"/>
</dbReference>
<evidence type="ECO:0000256" key="4">
    <source>
        <dbReference type="ARBA" id="ARBA00023065"/>
    </source>
</evidence>
<evidence type="ECO:0000256" key="2">
    <source>
        <dbReference type="ARBA" id="ARBA00022448"/>
    </source>
</evidence>
<dbReference type="InterPro" id="IPR004907">
    <property type="entry name" value="ATPase_V1-cplx_csu"/>
</dbReference>
<dbReference type="EMBL" id="JABCRI010000018">
    <property type="protein sequence ID" value="KAF8390724.1"/>
    <property type="molecule type" value="Genomic_DNA"/>
</dbReference>
<evidence type="ECO:0000256" key="1">
    <source>
        <dbReference type="ARBA" id="ARBA00006138"/>
    </source>
</evidence>
<feature type="transmembrane region" description="Helical" evidence="7">
    <location>
        <begin position="321"/>
        <end position="344"/>
    </location>
</feature>
<keyword evidence="7" id="KW-0472">Membrane</keyword>
<proteinExistence type="inferred from homology"/>
<dbReference type="OMA" id="NCIDWIC"/>
<evidence type="ECO:0000256" key="5">
    <source>
        <dbReference type="ARBA" id="ARBA00025445"/>
    </source>
</evidence>
<comment type="similarity">
    <text evidence="1 6">Belongs to the V-ATPase C subunit family.</text>
</comment>
<dbReference type="Pfam" id="PF03223">
    <property type="entry name" value="V-ATPase_C"/>
    <property type="match status" value="3"/>
</dbReference>
<evidence type="ECO:0000256" key="3">
    <source>
        <dbReference type="ARBA" id="ARBA00022781"/>
    </source>
</evidence>
<keyword evidence="7" id="KW-1133">Transmembrane helix</keyword>
<keyword evidence="7" id="KW-0812">Transmembrane</keyword>
<dbReference type="CDD" id="cd14785">
    <property type="entry name" value="V-ATPase_C"/>
    <property type="match status" value="1"/>
</dbReference>
<dbReference type="PANTHER" id="PTHR10137">
    <property type="entry name" value="V-TYPE PROTON ATPASE SUBUNIT C"/>
    <property type="match status" value="1"/>
</dbReference>
<keyword evidence="4 6" id="KW-0406">Ion transport</keyword>
<dbReference type="Gene3D" id="1.20.1460.10">
    <property type="entry name" value="subunit c (vma5p) of the yeast v-atpase, domain 2"/>
    <property type="match status" value="2"/>
</dbReference>
<dbReference type="OrthoDB" id="6605928at2759"/>
<dbReference type="InterPro" id="IPR036132">
    <property type="entry name" value="Vac_ATP_synth_c_sf"/>
</dbReference>
<feature type="transmembrane region" description="Helical" evidence="7">
    <location>
        <begin position="267"/>
        <end position="288"/>
    </location>
</feature>
<keyword evidence="9" id="KW-1185">Reference proteome</keyword>
<evidence type="ECO:0000313" key="9">
    <source>
        <dbReference type="Proteomes" id="UP000655225"/>
    </source>
</evidence>
<dbReference type="GO" id="GO:0046961">
    <property type="term" value="F:proton-transporting ATPase activity, rotational mechanism"/>
    <property type="evidence" value="ECO:0007669"/>
    <property type="project" value="InterPro"/>
</dbReference>
<dbReference type="SUPFAM" id="SSF118203">
    <property type="entry name" value="Vacuolar ATP synthase subunit C"/>
    <property type="match status" value="2"/>
</dbReference>
<dbReference type="Gene3D" id="3.30.70.100">
    <property type="match status" value="1"/>
</dbReference>
<keyword evidence="3 6" id="KW-0375">Hydrogen ion transport</keyword>
<dbReference type="FunFam" id="3.30.70.100:FF:000002">
    <property type="entry name" value="V-type proton ATPase subunit C"/>
    <property type="match status" value="1"/>
</dbReference>
<keyword evidence="2 6" id="KW-0813">Transport</keyword>
<evidence type="ECO:0000256" key="7">
    <source>
        <dbReference type="SAM" id="Phobius"/>
    </source>
</evidence>
<comment type="function">
    <text evidence="5">Subunit of the peripheral V1 complex of vacuolar ATPase. Subunit C is necessary for the assembly of the catalytic sector of the enzyme and is likely to have a specific function in its catalytic activity. V-ATPase is responsible for acidifying a variety of intracellular compartments in eukaryotic cells.</text>
</comment>
<protein>
    <recommendedName>
        <fullName evidence="6">V-type proton ATPase subunit C</fullName>
    </recommendedName>
</protein>
<feature type="transmembrane region" description="Helical" evidence="7">
    <location>
        <begin position="425"/>
        <end position="445"/>
    </location>
</feature>
<dbReference type="PANTHER" id="PTHR10137:SF0">
    <property type="entry name" value="V-TYPE PROTON ATPASE SUBUNIT C"/>
    <property type="match status" value="1"/>
</dbReference>
<reference evidence="8 9" key="1">
    <citation type="submission" date="2020-04" db="EMBL/GenBank/DDBJ databases">
        <title>Plant Genome Project.</title>
        <authorList>
            <person name="Zhang R.-G."/>
        </authorList>
    </citation>
    <scope>NUCLEOTIDE SEQUENCE [LARGE SCALE GENOMIC DNA]</scope>
    <source>
        <strain evidence="8">YNK0</strain>
        <tissue evidence="8">Leaf</tissue>
    </source>
</reference>
<name>A0A835D8A4_TETSI</name>